<feature type="signal peptide" evidence="2">
    <location>
        <begin position="1"/>
        <end position="20"/>
    </location>
</feature>
<dbReference type="Gene3D" id="3.10.450.40">
    <property type="match status" value="1"/>
</dbReference>
<evidence type="ECO:0000313" key="5">
    <source>
        <dbReference type="Proteomes" id="UP000286910"/>
    </source>
</evidence>
<feature type="compositionally biased region" description="Polar residues" evidence="1">
    <location>
        <begin position="28"/>
        <end position="38"/>
    </location>
</feature>
<dbReference type="AlphaFoldDB" id="A0A430QZU8"/>
<dbReference type="Pfam" id="PF03413">
    <property type="entry name" value="PepSY"/>
    <property type="match status" value="1"/>
</dbReference>
<reference evidence="4 5" key="1">
    <citation type="journal article" date="2019" name="Extremophiles">
        <title>Biogeography of thermophiles and predominance of Thermus scotoductus in domestic water heaters.</title>
        <authorList>
            <person name="Wilpiszeski R.L."/>
            <person name="Zhang Z."/>
            <person name="House C.H."/>
        </authorList>
    </citation>
    <scope>NUCLEOTIDE SEQUENCE [LARGE SCALE GENOMIC DNA]</scope>
    <source>
        <strain evidence="4 5">32_S32</strain>
    </source>
</reference>
<accession>A0A430QZU8</accession>
<sequence>MKKTMLAGIGALALGLLALAQTGKGKVETQNPSYQGSIPVQERGMGEKDEAQTLQAMARITPEQAVRAAQQYLNTSASPAKVALGNENGYLVWEVVIGGQEVKVDAGTGQVLHKEVHGQEEDHEDRGNQEDHGQDGEESGE</sequence>
<protein>
    <submittedName>
        <fullName evidence="4">Peptidase</fullName>
    </submittedName>
</protein>
<gene>
    <name evidence="4" type="ORF">CSW45_13005</name>
</gene>
<dbReference type="Proteomes" id="UP000286910">
    <property type="component" value="Unassembled WGS sequence"/>
</dbReference>
<evidence type="ECO:0000259" key="3">
    <source>
        <dbReference type="Pfam" id="PF03413"/>
    </source>
</evidence>
<keyword evidence="2" id="KW-0732">Signal</keyword>
<evidence type="ECO:0000256" key="2">
    <source>
        <dbReference type="SAM" id="SignalP"/>
    </source>
</evidence>
<dbReference type="RefSeq" id="WP_126178550.1">
    <property type="nucleotide sequence ID" value="NZ_PELN01000377.1"/>
</dbReference>
<dbReference type="EMBL" id="PELR01000386">
    <property type="protein sequence ID" value="RTH00613.1"/>
    <property type="molecule type" value="Genomic_DNA"/>
</dbReference>
<feature type="domain" description="PepSY" evidence="3">
    <location>
        <begin position="59"/>
        <end position="112"/>
    </location>
</feature>
<proteinExistence type="predicted"/>
<name>A0A430QZU8_THESC</name>
<feature type="chain" id="PRO_5019192697" evidence="2">
    <location>
        <begin position="21"/>
        <end position="141"/>
    </location>
</feature>
<evidence type="ECO:0000313" key="4">
    <source>
        <dbReference type="EMBL" id="RTH00613.1"/>
    </source>
</evidence>
<feature type="compositionally biased region" description="Basic and acidic residues" evidence="1">
    <location>
        <begin position="112"/>
        <end position="135"/>
    </location>
</feature>
<dbReference type="InterPro" id="IPR025711">
    <property type="entry name" value="PepSY"/>
</dbReference>
<evidence type="ECO:0000256" key="1">
    <source>
        <dbReference type="SAM" id="MobiDB-lite"/>
    </source>
</evidence>
<feature type="region of interest" description="Disordered" evidence="1">
    <location>
        <begin position="106"/>
        <end position="141"/>
    </location>
</feature>
<feature type="region of interest" description="Disordered" evidence="1">
    <location>
        <begin position="28"/>
        <end position="48"/>
    </location>
</feature>
<organism evidence="4 5">
    <name type="scientific">Thermus scotoductus</name>
    <dbReference type="NCBI Taxonomy" id="37636"/>
    <lineage>
        <taxon>Bacteria</taxon>
        <taxon>Thermotogati</taxon>
        <taxon>Deinococcota</taxon>
        <taxon>Deinococci</taxon>
        <taxon>Thermales</taxon>
        <taxon>Thermaceae</taxon>
        <taxon>Thermus</taxon>
    </lineage>
</organism>
<comment type="caution">
    <text evidence="4">The sequence shown here is derived from an EMBL/GenBank/DDBJ whole genome shotgun (WGS) entry which is preliminary data.</text>
</comment>